<evidence type="ECO:0000313" key="9">
    <source>
        <dbReference type="EMBL" id="KEZ90829.1"/>
    </source>
</evidence>
<reference evidence="9 10" key="1">
    <citation type="submission" date="2014-07" db="EMBL/GenBank/DDBJ databases">
        <title>Draft genome of Clostridium celerecrescens 152B isolated from sediments associated with methane hydrate from Krishna Godavari basin.</title>
        <authorList>
            <person name="Honkalas V.S."/>
            <person name="Dabir A.P."/>
            <person name="Arora P."/>
            <person name="Dhakephalkar P.K."/>
        </authorList>
    </citation>
    <scope>NUCLEOTIDE SEQUENCE [LARGE SCALE GENOMIC DNA]</scope>
    <source>
        <strain evidence="9 10">152B</strain>
    </source>
</reference>
<dbReference type="GO" id="GO:0045892">
    <property type="term" value="P:negative regulation of DNA-templated transcription"/>
    <property type="evidence" value="ECO:0007669"/>
    <property type="project" value="TreeGrafter"/>
</dbReference>
<sequence length="128" mass="14736">MIRRNTIQCALVHEAVNKLRCHATADQIYDEVVKEHPNISRGTVYRNLQRLCELGDIRKREIPGGADRFDHLCSDHYHARCVKCGRVFDVDMEYIADMEKSIRDTHGFVFTGHDIVFKGICSECKSNP</sequence>
<dbReference type="GO" id="GO:1900376">
    <property type="term" value="P:regulation of secondary metabolite biosynthetic process"/>
    <property type="evidence" value="ECO:0007669"/>
    <property type="project" value="TreeGrafter"/>
</dbReference>
<comment type="caution">
    <text evidence="9">The sequence shown here is derived from an EMBL/GenBank/DDBJ whole genome shotgun (WGS) entry which is preliminary data.</text>
</comment>
<dbReference type="CDD" id="cd07153">
    <property type="entry name" value="Fur_like"/>
    <property type="match status" value="1"/>
</dbReference>
<feature type="binding site" evidence="7">
    <location>
        <position position="124"/>
    </location>
    <ligand>
        <name>Zn(2+)</name>
        <dbReference type="ChEBI" id="CHEBI:29105"/>
    </ligand>
</feature>
<keyword evidence="10" id="KW-1185">Reference proteome</keyword>
<dbReference type="RefSeq" id="WP_038278747.1">
    <property type="nucleotide sequence ID" value="NZ_JPME01000008.1"/>
</dbReference>
<dbReference type="PANTHER" id="PTHR33202:SF7">
    <property type="entry name" value="FERRIC UPTAKE REGULATION PROTEIN"/>
    <property type="match status" value="1"/>
</dbReference>
<feature type="binding site" evidence="8">
    <location>
        <position position="113"/>
    </location>
    <ligand>
        <name>Fe cation</name>
        <dbReference type="ChEBI" id="CHEBI:24875"/>
    </ligand>
</feature>
<comment type="similarity">
    <text evidence="1">Belongs to the Fur family.</text>
</comment>
<feature type="binding site" evidence="7">
    <location>
        <position position="84"/>
    </location>
    <ligand>
        <name>Zn(2+)</name>
        <dbReference type="ChEBI" id="CHEBI:29105"/>
    </ligand>
</feature>
<dbReference type="Pfam" id="PF01475">
    <property type="entry name" value="FUR"/>
    <property type="match status" value="1"/>
</dbReference>
<evidence type="ECO:0000256" key="5">
    <source>
        <dbReference type="ARBA" id="ARBA00023125"/>
    </source>
</evidence>
<dbReference type="AlphaFoldDB" id="A0A084JPE5"/>
<keyword evidence="8" id="KW-0408">Iron</keyword>
<evidence type="ECO:0000256" key="6">
    <source>
        <dbReference type="ARBA" id="ARBA00023163"/>
    </source>
</evidence>
<dbReference type="OrthoDB" id="8659436at2"/>
<dbReference type="Proteomes" id="UP000028525">
    <property type="component" value="Unassembled WGS sequence"/>
</dbReference>
<evidence type="ECO:0000256" key="3">
    <source>
        <dbReference type="ARBA" id="ARBA00022833"/>
    </source>
</evidence>
<dbReference type="Gene3D" id="1.10.10.10">
    <property type="entry name" value="Winged helix-like DNA-binding domain superfamily/Winged helix DNA-binding domain"/>
    <property type="match status" value="1"/>
</dbReference>
<dbReference type="InterPro" id="IPR002481">
    <property type="entry name" value="FUR"/>
</dbReference>
<keyword evidence="7" id="KW-0479">Metal-binding</keyword>
<evidence type="ECO:0000256" key="4">
    <source>
        <dbReference type="ARBA" id="ARBA00023015"/>
    </source>
</evidence>
<feature type="binding site" evidence="7">
    <location>
        <position position="121"/>
    </location>
    <ligand>
        <name>Zn(2+)</name>
        <dbReference type="ChEBI" id="CHEBI:29105"/>
    </ligand>
</feature>
<dbReference type="STRING" id="29354.IO98_05400"/>
<evidence type="ECO:0000313" key="10">
    <source>
        <dbReference type="Proteomes" id="UP000028525"/>
    </source>
</evidence>
<accession>A0A084JPE5</accession>
<dbReference type="GO" id="GO:0003700">
    <property type="term" value="F:DNA-binding transcription factor activity"/>
    <property type="evidence" value="ECO:0007669"/>
    <property type="project" value="InterPro"/>
</dbReference>
<keyword evidence="5" id="KW-0238">DNA-binding</keyword>
<proteinExistence type="inferred from homology"/>
<keyword evidence="6" id="KW-0804">Transcription</keyword>
<dbReference type="InterPro" id="IPR036390">
    <property type="entry name" value="WH_DNA-bd_sf"/>
</dbReference>
<keyword evidence="3 7" id="KW-0862">Zinc</keyword>
<protein>
    <submittedName>
        <fullName evidence="9">Fur family transcriptional regulator</fullName>
    </submittedName>
</protein>
<dbReference type="GO" id="GO:0008270">
    <property type="term" value="F:zinc ion binding"/>
    <property type="evidence" value="ECO:0007669"/>
    <property type="project" value="TreeGrafter"/>
</dbReference>
<organism evidence="9 10">
    <name type="scientific">Lacrimispora celerecrescens</name>
    <dbReference type="NCBI Taxonomy" id="29354"/>
    <lineage>
        <taxon>Bacteria</taxon>
        <taxon>Bacillati</taxon>
        <taxon>Bacillota</taxon>
        <taxon>Clostridia</taxon>
        <taxon>Lachnospirales</taxon>
        <taxon>Lachnospiraceae</taxon>
        <taxon>Lacrimispora</taxon>
    </lineage>
</organism>
<dbReference type="SUPFAM" id="SSF46785">
    <property type="entry name" value="Winged helix' DNA-binding domain"/>
    <property type="match status" value="1"/>
</dbReference>
<dbReference type="PANTHER" id="PTHR33202">
    <property type="entry name" value="ZINC UPTAKE REGULATION PROTEIN"/>
    <property type="match status" value="1"/>
</dbReference>
<name>A0A084JPE5_9FIRM</name>
<evidence type="ECO:0000256" key="1">
    <source>
        <dbReference type="ARBA" id="ARBA00007957"/>
    </source>
</evidence>
<comment type="cofactor">
    <cofactor evidence="8">
        <name>Mn(2+)</name>
        <dbReference type="ChEBI" id="CHEBI:29035"/>
    </cofactor>
    <cofactor evidence="8">
        <name>Fe(2+)</name>
        <dbReference type="ChEBI" id="CHEBI:29033"/>
    </cofactor>
    <text evidence="8">Binds 1 Mn(2+) or Fe(2+) ion per subunit.</text>
</comment>
<dbReference type="GO" id="GO:0000976">
    <property type="term" value="F:transcription cis-regulatory region binding"/>
    <property type="evidence" value="ECO:0007669"/>
    <property type="project" value="TreeGrafter"/>
</dbReference>
<evidence type="ECO:0000256" key="7">
    <source>
        <dbReference type="PIRSR" id="PIRSR602481-1"/>
    </source>
</evidence>
<dbReference type="InterPro" id="IPR036388">
    <property type="entry name" value="WH-like_DNA-bd_sf"/>
</dbReference>
<gene>
    <name evidence="9" type="ORF">IO98_05400</name>
</gene>
<dbReference type="EMBL" id="JPME01000008">
    <property type="protein sequence ID" value="KEZ90829.1"/>
    <property type="molecule type" value="Genomic_DNA"/>
</dbReference>
<keyword evidence="4" id="KW-0805">Transcription regulation</keyword>
<dbReference type="Gene3D" id="3.30.1490.190">
    <property type="match status" value="1"/>
</dbReference>
<evidence type="ECO:0000256" key="2">
    <source>
        <dbReference type="ARBA" id="ARBA00022491"/>
    </source>
</evidence>
<dbReference type="InterPro" id="IPR043135">
    <property type="entry name" value="Fur_C"/>
</dbReference>
<feature type="binding site" evidence="7">
    <location>
        <position position="81"/>
    </location>
    <ligand>
        <name>Zn(2+)</name>
        <dbReference type="ChEBI" id="CHEBI:29105"/>
    </ligand>
</feature>
<comment type="cofactor">
    <cofactor evidence="7">
        <name>Zn(2+)</name>
        <dbReference type="ChEBI" id="CHEBI:29105"/>
    </cofactor>
    <text evidence="7">Binds 1 zinc ion per subunit.</text>
</comment>
<evidence type="ECO:0000256" key="8">
    <source>
        <dbReference type="PIRSR" id="PIRSR602481-2"/>
    </source>
</evidence>
<keyword evidence="2" id="KW-0678">Repressor</keyword>